<evidence type="ECO:0000256" key="4">
    <source>
        <dbReference type="HAMAP-Rule" id="MF_03149"/>
    </source>
</evidence>
<comment type="subcellular location">
    <subcellularLocation>
        <location evidence="4">Mitochondrion</location>
    </subcellularLocation>
</comment>
<dbReference type="InterPro" id="IPR018087">
    <property type="entry name" value="Glyco_hydro_5_CS"/>
</dbReference>
<evidence type="ECO:0000313" key="5">
    <source>
        <dbReference type="EMBL" id="KAK4037312.1"/>
    </source>
</evidence>
<keyword evidence="4" id="KW-0648">Protein biosynthesis</keyword>
<dbReference type="SUPFAM" id="SSF141000">
    <property type="entry name" value="Glu-tRNAGln amidotransferase C subunit"/>
    <property type="match status" value="1"/>
</dbReference>
<dbReference type="Proteomes" id="UP001234178">
    <property type="component" value="Unassembled WGS sequence"/>
</dbReference>
<keyword evidence="2" id="KW-0378">Hydrolase</keyword>
<gene>
    <name evidence="5" type="ORF">OUZ56_029349</name>
</gene>
<accession>A0ABR0B6K3</accession>
<dbReference type="Pfam" id="PF02686">
    <property type="entry name" value="GatC"/>
    <property type="match status" value="1"/>
</dbReference>
<evidence type="ECO:0000256" key="2">
    <source>
        <dbReference type="ARBA" id="ARBA00022801"/>
    </source>
</evidence>
<comment type="function">
    <text evidence="4">Allows the formation of correctly charged Gln-tRNA(Gln) through the transamidation of misacylated Glu-tRNA(Gln) in the mitochondria. The reaction takes place in the presence of glutamine and ATP through an activated gamma-phospho-Glu-tRNA(Gln).</text>
</comment>
<dbReference type="HAMAP" id="MF_00122">
    <property type="entry name" value="GatC"/>
    <property type="match status" value="1"/>
</dbReference>
<organism evidence="5 6">
    <name type="scientific">Daphnia magna</name>
    <dbReference type="NCBI Taxonomy" id="35525"/>
    <lineage>
        <taxon>Eukaryota</taxon>
        <taxon>Metazoa</taxon>
        <taxon>Ecdysozoa</taxon>
        <taxon>Arthropoda</taxon>
        <taxon>Crustacea</taxon>
        <taxon>Branchiopoda</taxon>
        <taxon>Diplostraca</taxon>
        <taxon>Cladocera</taxon>
        <taxon>Anomopoda</taxon>
        <taxon>Daphniidae</taxon>
        <taxon>Daphnia</taxon>
    </lineage>
</organism>
<keyword evidence="6" id="KW-1185">Reference proteome</keyword>
<dbReference type="PANTHER" id="PTHR15004">
    <property type="entry name" value="GLUTAMYL-TRNA(GLN) AMIDOTRANSFERASE SUBUNIT C, MITOCHONDRIAL"/>
    <property type="match status" value="1"/>
</dbReference>
<evidence type="ECO:0000313" key="6">
    <source>
        <dbReference type="Proteomes" id="UP001234178"/>
    </source>
</evidence>
<keyword evidence="4" id="KW-0067">ATP-binding</keyword>
<comment type="similarity">
    <text evidence="4">Belongs to the GatC family.</text>
</comment>
<keyword evidence="3" id="KW-0326">Glycosidase</keyword>
<comment type="caution">
    <text evidence="5">The sequence shown here is derived from an EMBL/GenBank/DDBJ whole genome shotgun (WGS) entry which is preliminary data.</text>
</comment>
<comment type="subunit">
    <text evidence="4">Subunit of the heterotrimeric GatCAB amidotransferase (AdT) complex, composed of A, B and C subunits.</text>
</comment>
<dbReference type="PANTHER" id="PTHR15004:SF0">
    <property type="entry name" value="GLUTAMYL-TRNA(GLN) AMIDOTRANSFERASE SUBUNIT C, MITOCHONDRIAL"/>
    <property type="match status" value="1"/>
</dbReference>
<name>A0ABR0B6K3_9CRUS</name>
<evidence type="ECO:0000256" key="3">
    <source>
        <dbReference type="ARBA" id="ARBA00023295"/>
    </source>
</evidence>
<protein>
    <recommendedName>
        <fullName evidence="4">Glutamyl-tRNA(Gln) amidotransferase subunit C, mitochondrial</fullName>
        <shortName evidence="4">Glu-AdT subunit C</shortName>
        <ecNumber evidence="4">6.3.5.-</ecNumber>
    </recommendedName>
</protein>
<evidence type="ECO:0000256" key="1">
    <source>
        <dbReference type="ARBA" id="ARBA00022741"/>
    </source>
</evidence>
<dbReference type="EC" id="6.3.5.-" evidence="4"/>
<dbReference type="EMBL" id="JAOYFB010000040">
    <property type="protein sequence ID" value="KAK4037312.1"/>
    <property type="molecule type" value="Genomic_DNA"/>
</dbReference>
<dbReference type="InterPro" id="IPR036113">
    <property type="entry name" value="Asp/Glu-ADT_sf_sub_c"/>
</dbReference>
<dbReference type="NCBIfam" id="TIGR00135">
    <property type="entry name" value="gatC"/>
    <property type="match status" value="1"/>
</dbReference>
<reference evidence="5 6" key="1">
    <citation type="journal article" date="2023" name="Nucleic Acids Res.">
        <title>The hologenome of Daphnia magna reveals possible DNA methylation and microbiome-mediated evolution of the host genome.</title>
        <authorList>
            <person name="Chaturvedi A."/>
            <person name="Li X."/>
            <person name="Dhandapani V."/>
            <person name="Marshall H."/>
            <person name="Kissane S."/>
            <person name="Cuenca-Cambronero M."/>
            <person name="Asole G."/>
            <person name="Calvet F."/>
            <person name="Ruiz-Romero M."/>
            <person name="Marangio P."/>
            <person name="Guigo R."/>
            <person name="Rago D."/>
            <person name="Mirbahai L."/>
            <person name="Eastwood N."/>
            <person name="Colbourne J.K."/>
            <person name="Zhou J."/>
            <person name="Mallon E."/>
            <person name="Orsini L."/>
        </authorList>
    </citation>
    <scope>NUCLEOTIDE SEQUENCE [LARGE SCALE GENOMIC DNA]</scope>
    <source>
        <strain evidence="5">LRV0_1</strain>
    </source>
</reference>
<keyword evidence="4" id="KW-0436">Ligase</keyword>
<keyword evidence="4" id="KW-0496">Mitochondrion</keyword>
<dbReference type="InterPro" id="IPR003837">
    <property type="entry name" value="GatC"/>
</dbReference>
<proteinExistence type="inferred from homology"/>
<comment type="catalytic activity">
    <reaction evidence="4">
        <text>L-glutamyl-tRNA(Gln) + L-glutamine + ATP + H2O = L-glutaminyl-tRNA(Gln) + L-glutamate + ADP + phosphate + H(+)</text>
        <dbReference type="Rhea" id="RHEA:17521"/>
        <dbReference type="Rhea" id="RHEA-COMP:9681"/>
        <dbReference type="Rhea" id="RHEA-COMP:9684"/>
        <dbReference type="ChEBI" id="CHEBI:15377"/>
        <dbReference type="ChEBI" id="CHEBI:15378"/>
        <dbReference type="ChEBI" id="CHEBI:29985"/>
        <dbReference type="ChEBI" id="CHEBI:30616"/>
        <dbReference type="ChEBI" id="CHEBI:43474"/>
        <dbReference type="ChEBI" id="CHEBI:58359"/>
        <dbReference type="ChEBI" id="CHEBI:78520"/>
        <dbReference type="ChEBI" id="CHEBI:78521"/>
        <dbReference type="ChEBI" id="CHEBI:456216"/>
    </reaction>
</comment>
<keyword evidence="1 4" id="KW-0547">Nucleotide-binding</keyword>
<sequence>MSVIQRARFVSLDGKVFSLIFKRFSSVFPKEPIVIEIKNEPFPVKIDTKTIEHLERLSLVDFANREGIKRLEDAIQFANRIHSVDTTNVKPLINVLSDEYTQPVREDCVTEGNAREEILSNAAVTEEEYFFAPPGNIALPDKDCSYKNST</sequence>
<dbReference type="PROSITE" id="PS00659">
    <property type="entry name" value="GLYCOSYL_HYDROL_F5"/>
    <property type="match status" value="1"/>
</dbReference>